<dbReference type="GeneID" id="44998512"/>
<dbReference type="KEGG" id="cac:CA_C2026"/>
<dbReference type="eggNOG" id="COG0716">
    <property type="taxonomic scope" value="Bacteria"/>
</dbReference>
<dbReference type="InterPro" id="IPR026816">
    <property type="entry name" value="Flavodoxin_dom"/>
</dbReference>
<keyword evidence="1" id="KW-1133">Transmembrane helix</keyword>
<keyword evidence="1" id="KW-0472">Membrane</keyword>
<keyword evidence="4" id="KW-1185">Reference proteome</keyword>
<dbReference type="OrthoDB" id="1907521at2"/>
<dbReference type="Proteomes" id="UP000000814">
    <property type="component" value="Chromosome"/>
</dbReference>
<dbReference type="PROSITE" id="PS50902">
    <property type="entry name" value="FLAVODOXIN_LIKE"/>
    <property type="match status" value="1"/>
</dbReference>
<keyword evidence="1" id="KW-0812">Transmembrane</keyword>
<dbReference type="PIR" id="F97149">
    <property type="entry name" value="F97149"/>
</dbReference>
<dbReference type="InterPro" id="IPR029039">
    <property type="entry name" value="Flavoprotein-like_sf"/>
</dbReference>
<organism evidence="3 4">
    <name type="scientific">Clostridium acetobutylicum (strain ATCC 824 / DSM 792 / JCM 1419 / IAM 19013 / LMG 5710 / NBRC 13948 / NRRL B-527 / VKM B-1787 / 2291 / W)</name>
    <dbReference type="NCBI Taxonomy" id="272562"/>
    <lineage>
        <taxon>Bacteria</taxon>
        <taxon>Bacillati</taxon>
        <taxon>Bacillota</taxon>
        <taxon>Clostridia</taxon>
        <taxon>Eubacteriales</taxon>
        <taxon>Clostridiaceae</taxon>
        <taxon>Clostridium</taxon>
    </lineage>
</organism>
<reference evidence="3 4" key="1">
    <citation type="journal article" date="2001" name="J. Bacteriol.">
        <title>Genome sequence and comparative analysis of the solvent-producing bacterium Clostridium acetobutylicum.</title>
        <authorList>
            <person name="Nolling J."/>
            <person name="Breton G."/>
            <person name="Omelchenko M.V."/>
            <person name="Makarova K.S."/>
            <person name="Zeng Q."/>
            <person name="Gibson R."/>
            <person name="Lee H.M."/>
            <person name="Dubois J."/>
            <person name="Qiu D."/>
            <person name="Hitti J."/>
            <person name="Wolf Y.I."/>
            <person name="Tatusov R.L."/>
            <person name="Sabathe F."/>
            <person name="Doucette-Stamm L."/>
            <person name="Soucaille P."/>
            <person name="Daly M.J."/>
            <person name="Bennett G.N."/>
            <person name="Koonin E.V."/>
            <person name="Smith D.R."/>
        </authorList>
    </citation>
    <scope>NUCLEOTIDE SEQUENCE [LARGE SCALE GENOMIC DNA]</scope>
    <source>
        <strain evidence="4">ATCC 824 / DSM 792 / JCM 1419 / LMG 5710 / VKM B-1787</strain>
    </source>
</reference>
<dbReference type="HOGENOM" id="CLU_125361_0_0_9"/>
<accession>Q97HI5</accession>
<dbReference type="STRING" id="272562.CA_C2026"/>
<evidence type="ECO:0000259" key="2">
    <source>
        <dbReference type="PROSITE" id="PS50902"/>
    </source>
</evidence>
<dbReference type="Pfam" id="PF12724">
    <property type="entry name" value="Flavodoxin_5"/>
    <property type="match status" value="1"/>
</dbReference>
<dbReference type="SUPFAM" id="SSF52218">
    <property type="entry name" value="Flavoproteins"/>
    <property type="match status" value="1"/>
</dbReference>
<name>Q97HI5_CLOAB</name>
<dbReference type="InterPro" id="IPR008254">
    <property type="entry name" value="Flavodoxin/NO_synth"/>
</dbReference>
<evidence type="ECO:0000313" key="4">
    <source>
        <dbReference type="Proteomes" id="UP000000814"/>
    </source>
</evidence>
<feature type="transmembrane region" description="Helical" evidence="1">
    <location>
        <begin position="6"/>
        <end position="27"/>
    </location>
</feature>
<evidence type="ECO:0000256" key="1">
    <source>
        <dbReference type="SAM" id="Phobius"/>
    </source>
</evidence>
<feature type="domain" description="Flavodoxin-like" evidence="2">
    <location>
        <begin position="49"/>
        <end position="180"/>
    </location>
</feature>
<dbReference type="AlphaFoldDB" id="Q97HI5"/>
<dbReference type="GO" id="GO:0016651">
    <property type="term" value="F:oxidoreductase activity, acting on NAD(P)H"/>
    <property type="evidence" value="ECO:0007669"/>
    <property type="project" value="UniProtKB-ARBA"/>
</dbReference>
<protein>
    <submittedName>
        <fullName evidence="3">Predicted flavodoxin</fullName>
    </submittedName>
</protein>
<dbReference type="PATRIC" id="fig|272562.8.peg.2231"/>
<evidence type="ECO:0000313" key="3">
    <source>
        <dbReference type="EMBL" id="AAK79985.1"/>
    </source>
</evidence>
<proteinExistence type="predicted"/>
<sequence>MLKKIILIIGIILILLIIVMVLMFSRLNKPRQANQKILKAKEANPKRALIVYQPSMSSITDEVANQIAKGLNTQGYEVTLNYPSNHLSTNVSDYSIIIFGTPTYGGKPLSIVTDYISKIKNISPSQKIVLFSTGGDMSKKSEIDIMEKYLNGVKPYRKIKFESKKFKEEAYEFGKKLLTQ</sequence>
<dbReference type="RefSeq" id="WP_010965326.1">
    <property type="nucleotide sequence ID" value="NC_003030.1"/>
</dbReference>
<dbReference type="Gene3D" id="3.40.50.360">
    <property type="match status" value="1"/>
</dbReference>
<gene>
    <name evidence="3" type="ordered locus">CA_C2026</name>
</gene>
<dbReference type="EMBL" id="AE001437">
    <property type="protein sequence ID" value="AAK79985.1"/>
    <property type="molecule type" value="Genomic_DNA"/>
</dbReference>
<dbReference type="GO" id="GO:0010181">
    <property type="term" value="F:FMN binding"/>
    <property type="evidence" value="ECO:0007669"/>
    <property type="project" value="InterPro"/>
</dbReference>